<keyword evidence="4" id="KW-1185">Reference proteome</keyword>
<dbReference type="PANTHER" id="PTHR12161">
    <property type="entry name" value="IST1 FAMILY MEMBER"/>
    <property type="match status" value="1"/>
</dbReference>
<feature type="region of interest" description="Disordered" evidence="2">
    <location>
        <begin position="330"/>
        <end position="465"/>
    </location>
</feature>
<feature type="region of interest" description="Disordered" evidence="2">
    <location>
        <begin position="274"/>
        <end position="303"/>
    </location>
</feature>
<dbReference type="PANTHER" id="PTHR12161:SF5">
    <property type="entry name" value="IST1 HOMOLOG"/>
    <property type="match status" value="1"/>
</dbReference>
<reference evidence="3" key="1">
    <citation type="submission" date="2021-08" db="EMBL/GenBank/DDBJ databases">
        <title>WGS assembly of Ceratopteris richardii.</title>
        <authorList>
            <person name="Marchant D.B."/>
            <person name="Chen G."/>
            <person name="Jenkins J."/>
            <person name="Shu S."/>
            <person name="Leebens-Mack J."/>
            <person name="Grimwood J."/>
            <person name="Schmutz J."/>
            <person name="Soltis P."/>
            <person name="Soltis D."/>
            <person name="Chen Z.-H."/>
        </authorList>
    </citation>
    <scope>NUCLEOTIDE SEQUENCE</scope>
    <source>
        <strain evidence="3">Whitten #5841</strain>
        <tissue evidence="3">Leaf</tissue>
    </source>
</reference>
<sequence>MLRSVFGKSFNAGKCKTLLRLAISRIKLLRNKRDMQLRQMRRELGQLLQAKQDLTARIRVEHVFREQNIMAAYEIIELFCELLVVRLPILESQRQCPMDLREAIASIIFAAPRCADLPELQNLSSLFGFKYGKDFVAAAAELRPDCGVNRLVIEKLSVRAPTDIVRLKLMKEIAEEQGVDWDATGAEAELCKDSQDSLDEKGEGIAFTLPDPPSGCLKQSTSPREKETNSEQEERDRSYKDAADAARMAALSAERASAAAMAVASLAKEHFVRVPNDQRSQRSASEYSSTTDEDEYNNETEVKRNLANSREYFPIKMDCFDAHLDDAQQDVKTEGSSARMPIFDEYPEPKLRFERGAERGGNRKQAMPEEFSSDEDGSRSAERRVSPLYRSRMESHQSSKQTTYDKNSCYFGSDGSRQRTISPDDDDNDDGGFDWHENSGVHRGIARTRTAPPQRPPPGLDDADNYYCSAAHVRHVHPKLPDIDDLSARFRALKSKN</sequence>
<evidence type="ECO:0000256" key="2">
    <source>
        <dbReference type="SAM" id="MobiDB-lite"/>
    </source>
</evidence>
<accession>A0A8T2V784</accession>
<organism evidence="3 4">
    <name type="scientific">Ceratopteris richardii</name>
    <name type="common">Triangle waterfern</name>
    <dbReference type="NCBI Taxonomy" id="49495"/>
    <lineage>
        <taxon>Eukaryota</taxon>
        <taxon>Viridiplantae</taxon>
        <taxon>Streptophyta</taxon>
        <taxon>Embryophyta</taxon>
        <taxon>Tracheophyta</taxon>
        <taxon>Polypodiopsida</taxon>
        <taxon>Polypodiidae</taxon>
        <taxon>Polypodiales</taxon>
        <taxon>Pteridineae</taxon>
        <taxon>Pteridaceae</taxon>
        <taxon>Parkerioideae</taxon>
        <taxon>Ceratopteris</taxon>
    </lineage>
</organism>
<dbReference type="AlphaFoldDB" id="A0A8T2V784"/>
<feature type="compositionally biased region" description="Basic and acidic residues" evidence="2">
    <location>
        <begin position="223"/>
        <end position="242"/>
    </location>
</feature>
<feature type="compositionally biased region" description="Acidic residues" evidence="2">
    <location>
        <begin position="423"/>
        <end position="432"/>
    </location>
</feature>
<dbReference type="OrthoDB" id="29853at2759"/>
<dbReference type="OMA" id="DWHENSG"/>
<dbReference type="InterPro" id="IPR005061">
    <property type="entry name" value="Ist1"/>
</dbReference>
<evidence type="ECO:0000313" key="4">
    <source>
        <dbReference type="Proteomes" id="UP000825935"/>
    </source>
</evidence>
<dbReference type="InterPro" id="IPR042277">
    <property type="entry name" value="IST1-like"/>
</dbReference>
<evidence type="ECO:0000256" key="1">
    <source>
        <dbReference type="ARBA" id="ARBA00005536"/>
    </source>
</evidence>
<protein>
    <recommendedName>
        <fullName evidence="5">IST1-like protein</fullName>
    </recommendedName>
</protein>
<evidence type="ECO:0000313" key="3">
    <source>
        <dbReference type="EMBL" id="KAH7441693.1"/>
    </source>
</evidence>
<dbReference type="Proteomes" id="UP000825935">
    <property type="component" value="Chromosome 3"/>
</dbReference>
<comment type="similarity">
    <text evidence="1">Belongs to the IST1 family.</text>
</comment>
<dbReference type="EMBL" id="CM035408">
    <property type="protein sequence ID" value="KAH7441693.1"/>
    <property type="molecule type" value="Genomic_DNA"/>
</dbReference>
<feature type="compositionally biased region" description="Basic and acidic residues" evidence="2">
    <location>
        <begin position="347"/>
        <end position="361"/>
    </location>
</feature>
<dbReference type="Pfam" id="PF03398">
    <property type="entry name" value="Ist1"/>
    <property type="match status" value="1"/>
</dbReference>
<gene>
    <name evidence="3" type="ORF">KP509_03G049300</name>
</gene>
<dbReference type="FunFam" id="1.20.1260.60:FF:000003">
    <property type="entry name" value="IST1-like protein isoform A"/>
    <property type="match status" value="1"/>
</dbReference>
<name>A0A8T2V784_CERRI</name>
<comment type="caution">
    <text evidence="3">The sequence shown here is derived from an EMBL/GenBank/DDBJ whole genome shotgun (WGS) entry which is preliminary data.</text>
</comment>
<evidence type="ECO:0008006" key="5">
    <source>
        <dbReference type="Google" id="ProtNLM"/>
    </source>
</evidence>
<feature type="compositionally biased region" description="Polar residues" evidence="2">
    <location>
        <begin position="277"/>
        <end position="289"/>
    </location>
</feature>
<feature type="compositionally biased region" description="Basic and acidic residues" evidence="2">
    <location>
        <begin position="376"/>
        <end position="397"/>
    </location>
</feature>
<proteinExistence type="inferred from homology"/>
<dbReference type="Gene3D" id="1.20.1260.60">
    <property type="entry name" value="Vacuolar protein sorting-associated protein Ist1"/>
    <property type="match status" value="1"/>
</dbReference>
<feature type="region of interest" description="Disordered" evidence="2">
    <location>
        <begin position="203"/>
        <end position="242"/>
    </location>
</feature>
<dbReference type="GO" id="GO:0015031">
    <property type="term" value="P:protein transport"/>
    <property type="evidence" value="ECO:0007669"/>
    <property type="project" value="InterPro"/>
</dbReference>